<keyword evidence="4 7" id="KW-0812">Transmembrane</keyword>
<feature type="transmembrane region" description="Helical" evidence="7">
    <location>
        <begin position="304"/>
        <end position="325"/>
    </location>
</feature>
<keyword evidence="3" id="KW-1003">Cell membrane</keyword>
<evidence type="ECO:0000256" key="4">
    <source>
        <dbReference type="ARBA" id="ARBA00022692"/>
    </source>
</evidence>
<protein>
    <submittedName>
        <fullName evidence="9">Drug resistance transporter, EmrB/QacA subfamily</fullName>
    </submittedName>
</protein>
<feature type="transmembrane region" description="Helical" evidence="7">
    <location>
        <begin position="54"/>
        <end position="72"/>
    </location>
</feature>
<evidence type="ECO:0000259" key="8">
    <source>
        <dbReference type="PROSITE" id="PS50850"/>
    </source>
</evidence>
<dbReference type="PANTHER" id="PTHR42718">
    <property type="entry name" value="MAJOR FACILITATOR SUPERFAMILY MULTIDRUG TRANSPORTER MFSC"/>
    <property type="match status" value="1"/>
</dbReference>
<dbReference type="Gene3D" id="1.20.1250.20">
    <property type="entry name" value="MFS general substrate transporter like domains"/>
    <property type="match status" value="1"/>
</dbReference>
<dbReference type="RefSeq" id="WP_245808748.1">
    <property type="nucleotide sequence ID" value="NZ_FXAO01000009.1"/>
</dbReference>
<reference evidence="10" key="1">
    <citation type="submission" date="2017-04" db="EMBL/GenBank/DDBJ databases">
        <authorList>
            <person name="Varghese N."/>
            <person name="Submissions S."/>
        </authorList>
    </citation>
    <scope>NUCLEOTIDE SEQUENCE [LARGE SCALE GENOMIC DNA]</scope>
    <source>
        <strain evidence="10">DSM 19835</strain>
    </source>
</reference>
<keyword evidence="10" id="KW-1185">Reference proteome</keyword>
<feature type="transmembrane region" description="Helical" evidence="7">
    <location>
        <begin position="229"/>
        <end position="252"/>
    </location>
</feature>
<feature type="transmembrane region" description="Helical" evidence="7">
    <location>
        <begin position="445"/>
        <end position="467"/>
    </location>
</feature>
<gene>
    <name evidence="9" type="ORF">SAMN03080602_03779</name>
</gene>
<evidence type="ECO:0000256" key="5">
    <source>
        <dbReference type="ARBA" id="ARBA00022989"/>
    </source>
</evidence>
<feature type="transmembrane region" description="Helical" evidence="7">
    <location>
        <begin position="337"/>
        <end position="356"/>
    </location>
</feature>
<sequence>MKTNETMNAGNNSLRWIALFVLCVAQFIVIMDTSIIGVALPAIKADLGYTQSGLQWVFNAYVIAFGGFLLLGGKLSDIFGARRIFVAGFTVLTFSSLFAGLAWSDLSLNVARALQGLGSALIAPAALTMVFGLFKEPKELGRALGFWGAAAAAGGSAGVFLGGVITEWVSWQWIFFINIPIGLLVLLASPRYLPRGVKRKGRVDVIGAVLATLSLMFTVYAIVAAERNGWTSFTTMGLLLGSIVLIILFIGIQKKKEHPLLPMSIFKTPNLSAGNVVMALLAGAWIPLWFYLNLYLQQILGYSAFHSGLALLPMTITIMILMVGYSGKLVQKFGFKNNLTLGLLFLTLSLLLFGTVPLNGSFMIHVLPPSLLGAMGMSLAYIPGTIASISSAKPEDSGLASGLVNTSYQIGSALGLALIVAVAAASSHSMAIEVSTTQEALISGFRSAFMAAAVISALGTVISMFYVKTQKA</sequence>
<dbReference type="Pfam" id="PF07690">
    <property type="entry name" value="MFS_1"/>
    <property type="match status" value="1"/>
</dbReference>
<dbReference type="AlphaFoldDB" id="A0A1X7L422"/>
<proteinExistence type="predicted"/>
<accession>A0A1X7L422</accession>
<feature type="transmembrane region" description="Helical" evidence="7">
    <location>
        <begin position="205"/>
        <end position="223"/>
    </location>
</feature>
<organism evidence="9 10">
    <name type="scientific">Arenibacter troitsensis</name>
    <dbReference type="NCBI Taxonomy" id="188872"/>
    <lineage>
        <taxon>Bacteria</taxon>
        <taxon>Pseudomonadati</taxon>
        <taxon>Bacteroidota</taxon>
        <taxon>Flavobacteriia</taxon>
        <taxon>Flavobacteriales</taxon>
        <taxon>Flavobacteriaceae</taxon>
        <taxon>Arenibacter</taxon>
    </lineage>
</organism>
<dbReference type="InterPro" id="IPR020846">
    <property type="entry name" value="MFS_dom"/>
</dbReference>
<dbReference type="GO" id="GO:0005886">
    <property type="term" value="C:plasma membrane"/>
    <property type="evidence" value="ECO:0007669"/>
    <property type="project" value="UniProtKB-SubCell"/>
</dbReference>
<dbReference type="STRING" id="188872.SAMN03080602_03779"/>
<feature type="transmembrane region" description="Helical" evidence="7">
    <location>
        <begin position="116"/>
        <end position="134"/>
    </location>
</feature>
<dbReference type="EMBL" id="FXAO01000009">
    <property type="protein sequence ID" value="SMG48638.1"/>
    <property type="molecule type" value="Genomic_DNA"/>
</dbReference>
<name>A0A1X7L422_9FLAO</name>
<evidence type="ECO:0000256" key="1">
    <source>
        <dbReference type="ARBA" id="ARBA00004651"/>
    </source>
</evidence>
<feature type="transmembrane region" description="Helical" evidence="7">
    <location>
        <begin position="171"/>
        <end position="193"/>
    </location>
</feature>
<dbReference type="InterPro" id="IPR036259">
    <property type="entry name" value="MFS_trans_sf"/>
</dbReference>
<evidence type="ECO:0000256" key="3">
    <source>
        <dbReference type="ARBA" id="ARBA00022475"/>
    </source>
</evidence>
<feature type="transmembrane region" description="Helical" evidence="7">
    <location>
        <begin position="146"/>
        <end position="165"/>
    </location>
</feature>
<evidence type="ECO:0000256" key="2">
    <source>
        <dbReference type="ARBA" id="ARBA00022448"/>
    </source>
</evidence>
<keyword evidence="2" id="KW-0813">Transport</keyword>
<dbReference type="PRINTS" id="PR01036">
    <property type="entry name" value="TCRTETB"/>
</dbReference>
<feature type="transmembrane region" description="Helical" evidence="7">
    <location>
        <begin position="273"/>
        <end position="292"/>
    </location>
</feature>
<keyword evidence="6 7" id="KW-0472">Membrane</keyword>
<evidence type="ECO:0000256" key="7">
    <source>
        <dbReference type="SAM" id="Phobius"/>
    </source>
</evidence>
<evidence type="ECO:0000256" key="6">
    <source>
        <dbReference type="ARBA" id="ARBA00023136"/>
    </source>
</evidence>
<feature type="transmembrane region" description="Helical" evidence="7">
    <location>
        <begin position="16"/>
        <end position="42"/>
    </location>
</feature>
<dbReference type="GO" id="GO:0022857">
    <property type="term" value="F:transmembrane transporter activity"/>
    <property type="evidence" value="ECO:0007669"/>
    <property type="project" value="InterPro"/>
</dbReference>
<dbReference type="PANTHER" id="PTHR42718:SF46">
    <property type="entry name" value="BLR6921 PROTEIN"/>
    <property type="match status" value="1"/>
</dbReference>
<comment type="subcellular location">
    <subcellularLocation>
        <location evidence="1">Cell membrane</location>
        <topology evidence="1">Multi-pass membrane protein</topology>
    </subcellularLocation>
</comment>
<dbReference type="Gene3D" id="1.20.1720.10">
    <property type="entry name" value="Multidrug resistance protein D"/>
    <property type="match status" value="1"/>
</dbReference>
<keyword evidence="5 7" id="KW-1133">Transmembrane helix</keyword>
<evidence type="ECO:0000313" key="9">
    <source>
        <dbReference type="EMBL" id="SMG48638.1"/>
    </source>
</evidence>
<feature type="transmembrane region" description="Helical" evidence="7">
    <location>
        <begin position="403"/>
        <end position="425"/>
    </location>
</feature>
<dbReference type="CDD" id="cd17321">
    <property type="entry name" value="MFS_MMR_MDR_like"/>
    <property type="match status" value="1"/>
</dbReference>
<feature type="transmembrane region" description="Helical" evidence="7">
    <location>
        <begin position="362"/>
        <end position="382"/>
    </location>
</feature>
<feature type="transmembrane region" description="Helical" evidence="7">
    <location>
        <begin position="84"/>
        <end position="104"/>
    </location>
</feature>
<dbReference type="PROSITE" id="PS50850">
    <property type="entry name" value="MFS"/>
    <property type="match status" value="1"/>
</dbReference>
<dbReference type="SUPFAM" id="SSF103473">
    <property type="entry name" value="MFS general substrate transporter"/>
    <property type="match status" value="1"/>
</dbReference>
<dbReference type="Proteomes" id="UP000193420">
    <property type="component" value="Unassembled WGS sequence"/>
</dbReference>
<dbReference type="InterPro" id="IPR011701">
    <property type="entry name" value="MFS"/>
</dbReference>
<feature type="domain" description="Major facilitator superfamily (MFS) profile" evidence="8">
    <location>
        <begin position="18"/>
        <end position="471"/>
    </location>
</feature>
<evidence type="ECO:0000313" key="10">
    <source>
        <dbReference type="Proteomes" id="UP000193420"/>
    </source>
</evidence>